<evidence type="ECO:0000313" key="11">
    <source>
        <dbReference type="EMBL" id="CBN79029.1"/>
    </source>
</evidence>
<dbReference type="InterPro" id="IPR001680">
    <property type="entry name" value="WD40_rpt"/>
</dbReference>
<dbReference type="EMBL" id="FN649741">
    <property type="protein sequence ID" value="CBN79029.1"/>
    <property type="molecule type" value="Genomic_DNA"/>
</dbReference>
<dbReference type="PROSITE" id="PS50082">
    <property type="entry name" value="WD_REPEATS_2"/>
    <property type="match status" value="1"/>
</dbReference>
<dbReference type="PROSITE" id="PS51257">
    <property type="entry name" value="PROKAR_LIPOPROTEIN"/>
    <property type="match status" value="1"/>
</dbReference>
<dbReference type="AlphaFoldDB" id="D8LGD0"/>
<dbReference type="PANTHER" id="PTHR10709:SF2">
    <property type="entry name" value="ACTIN-RELATED PROTEIN 2_3 COMPLEX SUBUNIT"/>
    <property type="match status" value="1"/>
</dbReference>
<organism evidence="11 12">
    <name type="scientific">Ectocarpus siliculosus</name>
    <name type="common">Brown alga</name>
    <name type="synonym">Conferva siliculosa</name>
    <dbReference type="NCBI Taxonomy" id="2880"/>
    <lineage>
        <taxon>Eukaryota</taxon>
        <taxon>Sar</taxon>
        <taxon>Stramenopiles</taxon>
        <taxon>Ochrophyta</taxon>
        <taxon>PX clade</taxon>
        <taxon>Phaeophyceae</taxon>
        <taxon>Ectocarpales</taxon>
        <taxon>Ectocarpaceae</taxon>
        <taxon>Ectocarpus</taxon>
    </lineage>
</organism>
<dbReference type="OrthoDB" id="406844at2759"/>
<dbReference type="SMART" id="SM00320">
    <property type="entry name" value="WD40"/>
    <property type="match status" value="5"/>
</dbReference>
<comment type="subcellular location">
    <subcellularLocation>
        <location evidence="1">Cytoplasm</location>
        <location evidence="1">Cytoskeleton</location>
    </subcellularLocation>
</comment>
<dbReference type="Gene3D" id="2.130.10.10">
    <property type="entry name" value="YVTN repeat-like/Quinoprotein amine dehydrogenase"/>
    <property type="match status" value="1"/>
</dbReference>
<dbReference type="STRING" id="2880.D8LGD0"/>
<evidence type="ECO:0000256" key="9">
    <source>
        <dbReference type="ARBA" id="ARBA00041789"/>
    </source>
</evidence>
<comment type="similarity">
    <text evidence="2">Belongs to the WD repeat ARPC1 family.</text>
</comment>
<protein>
    <recommendedName>
        <fullName evidence="8">Arp2/3 complex 41 kDa subunit</fullName>
    </recommendedName>
    <alternativeName>
        <fullName evidence="9">p41-ARC</fullName>
    </alternativeName>
</protein>
<reference evidence="11 12" key="1">
    <citation type="journal article" date="2010" name="Nature">
        <title>The Ectocarpus genome and the independent evolution of multicellularity in brown algae.</title>
        <authorList>
            <person name="Cock J.M."/>
            <person name="Sterck L."/>
            <person name="Rouze P."/>
            <person name="Scornet D."/>
            <person name="Allen A.E."/>
            <person name="Amoutzias G."/>
            <person name="Anthouard V."/>
            <person name="Artiguenave F."/>
            <person name="Aury J.M."/>
            <person name="Badger J.H."/>
            <person name="Beszteri B."/>
            <person name="Billiau K."/>
            <person name="Bonnet E."/>
            <person name="Bothwell J.H."/>
            <person name="Bowler C."/>
            <person name="Boyen C."/>
            <person name="Brownlee C."/>
            <person name="Carrano C.J."/>
            <person name="Charrier B."/>
            <person name="Cho G.Y."/>
            <person name="Coelho S.M."/>
            <person name="Collen J."/>
            <person name="Corre E."/>
            <person name="Da Silva C."/>
            <person name="Delage L."/>
            <person name="Delaroque N."/>
            <person name="Dittami S.M."/>
            <person name="Doulbeau S."/>
            <person name="Elias M."/>
            <person name="Farnham G."/>
            <person name="Gachon C.M."/>
            <person name="Gschloessl B."/>
            <person name="Heesch S."/>
            <person name="Jabbari K."/>
            <person name="Jubin C."/>
            <person name="Kawai H."/>
            <person name="Kimura K."/>
            <person name="Kloareg B."/>
            <person name="Kupper F.C."/>
            <person name="Lang D."/>
            <person name="Le Bail A."/>
            <person name="Leblanc C."/>
            <person name="Lerouge P."/>
            <person name="Lohr M."/>
            <person name="Lopez P.J."/>
            <person name="Martens C."/>
            <person name="Maumus F."/>
            <person name="Michel G."/>
            <person name="Miranda-Saavedra D."/>
            <person name="Morales J."/>
            <person name="Moreau H."/>
            <person name="Motomura T."/>
            <person name="Nagasato C."/>
            <person name="Napoli C.A."/>
            <person name="Nelson D.R."/>
            <person name="Nyvall-Collen P."/>
            <person name="Peters A.F."/>
            <person name="Pommier C."/>
            <person name="Potin P."/>
            <person name="Poulain J."/>
            <person name="Quesneville H."/>
            <person name="Read B."/>
            <person name="Rensing S.A."/>
            <person name="Ritter A."/>
            <person name="Rousvoal S."/>
            <person name="Samanta M."/>
            <person name="Samson G."/>
            <person name="Schroeder D.C."/>
            <person name="Segurens B."/>
            <person name="Strittmatter M."/>
            <person name="Tonon T."/>
            <person name="Tregear J.W."/>
            <person name="Valentin K."/>
            <person name="von Dassow P."/>
            <person name="Yamagishi T."/>
            <person name="Van de Peer Y."/>
            <person name="Wincker P."/>
        </authorList>
    </citation>
    <scope>NUCLEOTIDE SEQUENCE [LARGE SCALE GENOMIC DNA]</scope>
    <source>
        <strain evidence="12">Ec32 / CCAP1310/4</strain>
    </source>
</reference>
<keyword evidence="4 10" id="KW-0853">WD repeat</keyword>
<accession>D8LGD0</accession>
<dbReference type="PANTHER" id="PTHR10709">
    <property type="entry name" value="ACTIN-RELATED PROTEIN 2/3 COMPLEX SUBUNIT 1"/>
    <property type="match status" value="1"/>
</dbReference>
<keyword evidence="12" id="KW-1185">Reference proteome</keyword>
<sequence>MPPIKHQVVSPSAGISCHAWNADKSMLALCANDNRLQIYEGCNSPSFASWRLAHVLEEHDLVISGISWSPVTNKIVTCSHDRNAFVWSYDAAQAKWNPILCALMLTRAALDVHWSPSGTKFACSSGAKTIAVSRLDTSQGSDWYVSKLIKGHKSTVQKVAWHPNGLVLATACTDFKCRVVSAVVEEVDTNPDPRPFGTVKPFGEAYHQFSCGGWVTAVAWSPSGSILAYAGQDSTIHFVRFDPSGAVSEQSVRYALLPVSSLAFLSDKAVVGGGHDMNPLVFTANSSGQWSFLRRLDEKSTGPAKAEGAVSSMSAARAMFQAKTTRGQASSGGAGKDLWTQHANAIVGIEGMGRAGDPTCSKLSTCGLDGRLVVWEIPTLDIDMQALGL</sequence>
<evidence type="ECO:0000256" key="5">
    <source>
        <dbReference type="ARBA" id="ARBA00022737"/>
    </source>
</evidence>
<dbReference type="GO" id="GO:0051015">
    <property type="term" value="F:actin filament binding"/>
    <property type="evidence" value="ECO:0007669"/>
    <property type="project" value="TreeGrafter"/>
</dbReference>
<proteinExistence type="inferred from homology"/>
<name>D8LGD0_ECTSI</name>
<dbReference type="InterPro" id="IPR017383">
    <property type="entry name" value="ARPC1"/>
</dbReference>
<dbReference type="GO" id="GO:0005885">
    <property type="term" value="C:Arp2/3 protein complex"/>
    <property type="evidence" value="ECO:0007669"/>
    <property type="project" value="InterPro"/>
</dbReference>
<evidence type="ECO:0000256" key="10">
    <source>
        <dbReference type="PROSITE-ProRule" id="PRU00221"/>
    </source>
</evidence>
<evidence type="ECO:0000256" key="6">
    <source>
        <dbReference type="ARBA" id="ARBA00023203"/>
    </source>
</evidence>
<evidence type="ECO:0000313" key="12">
    <source>
        <dbReference type="Proteomes" id="UP000002630"/>
    </source>
</evidence>
<keyword evidence="5" id="KW-0677">Repeat</keyword>
<evidence type="ECO:0000256" key="4">
    <source>
        <dbReference type="ARBA" id="ARBA00022574"/>
    </source>
</evidence>
<gene>
    <name evidence="11" type="primary">ARP8</name>
    <name evidence="11" type="ORF">Esi_0165_0061</name>
</gene>
<evidence type="ECO:0000256" key="2">
    <source>
        <dbReference type="ARBA" id="ARBA00006260"/>
    </source>
</evidence>
<dbReference type="EMBL" id="FN648180">
    <property type="protein sequence ID" value="CBN79029.1"/>
    <property type="molecule type" value="Genomic_DNA"/>
</dbReference>
<keyword evidence="3" id="KW-0963">Cytoplasm</keyword>
<dbReference type="Pfam" id="PF00400">
    <property type="entry name" value="WD40"/>
    <property type="match status" value="3"/>
</dbReference>
<feature type="repeat" description="WD" evidence="10">
    <location>
        <begin position="56"/>
        <end position="97"/>
    </location>
</feature>
<dbReference type="eggNOG" id="KOG1523">
    <property type="taxonomic scope" value="Eukaryota"/>
</dbReference>
<dbReference type="InterPro" id="IPR015943">
    <property type="entry name" value="WD40/YVTN_repeat-like_dom_sf"/>
</dbReference>
<dbReference type="InterPro" id="IPR036322">
    <property type="entry name" value="WD40_repeat_dom_sf"/>
</dbReference>
<evidence type="ECO:0000256" key="3">
    <source>
        <dbReference type="ARBA" id="ARBA00022490"/>
    </source>
</evidence>
<dbReference type="OMA" id="YVWEPSP"/>
<keyword evidence="6" id="KW-0009">Actin-binding</keyword>
<evidence type="ECO:0000256" key="8">
    <source>
        <dbReference type="ARBA" id="ARBA00041244"/>
    </source>
</evidence>
<dbReference type="SUPFAM" id="SSF50978">
    <property type="entry name" value="WD40 repeat-like"/>
    <property type="match status" value="1"/>
</dbReference>
<evidence type="ECO:0000256" key="1">
    <source>
        <dbReference type="ARBA" id="ARBA00004245"/>
    </source>
</evidence>
<keyword evidence="7" id="KW-0206">Cytoskeleton</keyword>
<dbReference type="GO" id="GO:0034314">
    <property type="term" value="P:Arp2/3 complex-mediated actin nucleation"/>
    <property type="evidence" value="ECO:0007669"/>
    <property type="project" value="InterPro"/>
</dbReference>
<evidence type="ECO:0000256" key="7">
    <source>
        <dbReference type="ARBA" id="ARBA00023212"/>
    </source>
</evidence>
<dbReference type="InParanoid" id="D8LGD0"/>
<dbReference type="Proteomes" id="UP000002630">
    <property type="component" value="Linkage Group LG16"/>
</dbReference>